<evidence type="ECO:0000256" key="6">
    <source>
        <dbReference type="ARBA" id="ARBA00022691"/>
    </source>
</evidence>
<dbReference type="UniPathway" id="UPA00148"/>
<dbReference type="InterPro" id="IPR000878">
    <property type="entry name" value="4pyrrol_Mease"/>
</dbReference>
<evidence type="ECO:0000313" key="10">
    <source>
        <dbReference type="Proteomes" id="UP000474024"/>
    </source>
</evidence>
<dbReference type="EC" id="2.1.1.130" evidence="9"/>
<evidence type="ECO:0000256" key="7">
    <source>
        <dbReference type="PIRNR" id="PIRNR036427"/>
    </source>
</evidence>
<keyword evidence="6" id="KW-0949">S-adenosyl-L-methionine</keyword>
<dbReference type="SUPFAM" id="SSF53790">
    <property type="entry name" value="Tetrapyrrole methylase"/>
    <property type="match status" value="1"/>
</dbReference>
<proteinExistence type="inferred from homology"/>
<keyword evidence="3" id="KW-0169">Cobalamin biosynthesis</keyword>
<keyword evidence="5 9" id="KW-0808">Transferase</keyword>
<keyword evidence="4 9" id="KW-0489">Methyltransferase</keyword>
<evidence type="ECO:0000259" key="8">
    <source>
        <dbReference type="Pfam" id="PF00590"/>
    </source>
</evidence>
<evidence type="ECO:0000256" key="2">
    <source>
        <dbReference type="ARBA" id="ARBA00005879"/>
    </source>
</evidence>
<name>A0A6L5YPF8_9FIRM</name>
<dbReference type="InterPro" id="IPR014776">
    <property type="entry name" value="4pyrrole_Mease_sub2"/>
</dbReference>
<sequence>METGDNEMRGILYGIGVGPGDPRLMTLAAVKAIENSDVVILPTEPKEECYAYRIVRSVIPDIDKKEILCRHFPMIRDKEQLKGAHDQIYEELREMLEQGKEIAFLTIGDPSVYSTYNYMHERAVRDGYQAKMISGVPSFCAVAAALGISLGDGKDEIHIIPASYELEESLQLKGTKIYMKSGKKLIELKERLLASPESYHEIYAVSDCGLSEQKIMRGMEELEAESGYLTIVIVK</sequence>
<organism evidence="9 10">
    <name type="scientific">Roseburia porci</name>
    <dbReference type="NCBI Taxonomy" id="2605790"/>
    <lineage>
        <taxon>Bacteria</taxon>
        <taxon>Bacillati</taxon>
        <taxon>Bacillota</taxon>
        <taxon>Clostridia</taxon>
        <taxon>Lachnospirales</taxon>
        <taxon>Lachnospiraceae</taxon>
        <taxon>Roseburia</taxon>
    </lineage>
</organism>
<protein>
    <submittedName>
        <fullName evidence="9">Precorrin-2 C(20)-methyltransferase</fullName>
        <ecNumber evidence="9">2.1.1.130</ecNumber>
    </submittedName>
</protein>
<feature type="domain" description="Tetrapyrrole methylase" evidence="8">
    <location>
        <begin position="12"/>
        <end position="218"/>
    </location>
</feature>
<evidence type="ECO:0000313" key="9">
    <source>
        <dbReference type="EMBL" id="MST74178.1"/>
    </source>
</evidence>
<evidence type="ECO:0000256" key="3">
    <source>
        <dbReference type="ARBA" id="ARBA00022573"/>
    </source>
</evidence>
<dbReference type="InterPro" id="IPR014777">
    <property type="entry name" value="4pyrrole_Mease_sub1"/>
</dbReference>
<dbReference type="GO" id="GO:0032259">
    <property type="term" value="P:methylation"/>
    <property type="evidence" value="ECO:0007669"/>
    <property type="project" value="UniProtKB-KW"/>
</dbReference>
<dbReference type="GO" id="GO:0030788">
    <property type="term" value="F:precorrin-2 C20-methyltransferase activity"/>
    <property type="evidence" value="ECO:0007669"/>
    <property type="project" value="UniProtKB-EC"/>
</dbReference>
<dbReference type="PIRSF" id="PIRSF036427">
    <property type="entry name" value="Precrrn-2_mtase"/>
    <property type="match status" value="1"/>
</dbReference>
<comment type="caution">
    <text evidence="9">The sequence shown here is derived from an EMBL/GenBank/DDBJ whole genome shotgun (WGS) entry which is preliminary data.</text>
</comment>
<dbReference type="CDD" id="cd11645">
    <property type="entry name" value="Precorrin_2_C20_MT"/>
    <property type="match status" value="1"/>
</dbReference>
<dbReference type="InterPro" id="IPR035996">
    <property type="entry name" value="4pyrrol_Methylase_sf"/>
</dbReference>
<accession>A0A6L5YPF8</accession>
<evidence type="ECO:0000256" key="4">
    <source>
        <dbReference type="ARBA" id="ARBA00022603"/>
    </source>
</evidence>
<dbReference type="Gene3D" id="3.30.950.10">
    <property type="entry name" value="Methyltransferase, Cobalt-precorrin-4 Transmethylase, Domain 2"/>
    <property type="match status" value="1"/>
</dbReference>
<dbReference type="PANTHER" id="PTHR43467:SF2">
    <property type="entry name" value="COBALT-PRECORRIN-2 C(20)-METHYLTRANSFERASE"/>
    <property type="match status" value="1"/>
</dbReference>
<dbReference type="Gene3D" id="3.40.1010.10">
    <property type="entry name" value="Cobalt-precorrin-4 Transmethylase, Domain 1"/>
    <property type="match status" value="1"/>
</dbReference>
<dbReference type="NCBIfam" id="TIGR01467">
    <property type="entry name" value="cobI_cbiL"/>
    <property type="match status" value="1"/>
</dbReference>
<comment type="pathway">
    <text evidence="1">Cofactor biosynthesis; adenosylcobalamin biosynthesis.</text>
</comment>
<keyword evidence="10" id="KW-1185">Reference proteome</keyword>
<evidence type="ECO:0000256" key="5">
    <source>
        <dbReference type="ARBA" id="ARBA00022679"/>
    </source>
</evidence>
<reference evidence="9 10" key="1">
    <citation type="submission" date="2019-08" db="EMBL/GenBank/DDBJ databases">
        <title>In-depth cultivation of the pig gut microbiome towards novel bacterial diversity and tailored functional studies.</title>
        <authorList>
            <person name="Wylensek D."/>
            <person name="Hitch T.C.A."/>
            <person name="Clavel T."/>
        </authorList>
    </citation>
    <scope>NUCLEOTIDE SEQUENCE [LARGE SCALE GENOMIC DNA]</scope>
    <source>
        <strain evidence="9 10">MUC/MUC-530-WT-4D</strain>
    </source>
</reference>
<dbReference type="Pfam" id="PF00590">
    <property type="entry name" value="TP_methylase"/>
    <property type="match status" value="1"/>
</dbReference>
<dbReference type="Proteomes" id="UP000474024">
    <property type="component" value="Unassembled WGS sequence"/>
</dbReference>
<dbReference type="AlphaFoldDB" id="A0A6L5YPF8"/>
<gene>
    <name evidence="9" type="primary">cobI</name>
    <name evidence="9" type="ORF">FYJ75_03880</name>
</gene>
<dbReference type="InterPro" id="IPR012382">
    <property type="entry name" value="CobI/CbiL"/>
</dbReference>
<evidence type="ECO:0000256" key="1">
    <source>
        <dbReference type="ARBA" id="ARBA00004953"/>
    </source>
</evidence>
<dbReference type="PANTHER" id="PTHR43467">
    <property type="entry name" value="COBALT-PRECORRIN-2 C(20)-METHYLTRANSFERASE"/>
    <property type="match status" value="1"/>
</dbReference>
<dbReference type="GO" id="GO:0009236">
    <property type="term" value="P:cobalamin biosynthetic process"/>
    <property type="evidence" value="ECO:0007669"/>
    <property type="project" value="UniProtKB-UniRule"/>
</dbReference>
<dbReference type="EMBL" id="VUNI01000004">
    <property type="protein sequence ID" value="MST74178.1"/>
    <property type="molecule type" value="Genomic_DNA"/>
</dbReference>
<comment type="similarity">
    <text evidence="2 7">Belongs to the precorrin methyltransferase family.</text>
</comment>
<dbReference type="InterPro" id="IPR006364">
    <property type="entry name" value="CobI/CbiL/CobIJ_dom"/>
</dbReference>